<evidence type="ECO:0000256" key="1">
    <source>
        <dbReference type="SAM" id="MobiDB-lite"/>
    </source>
</evidence>
<dbReference type="CDD" id="cd01745">
    <property type="entry name" value="GATase1_2"/>
    <property type="match status" value="1"/>
</dbReference>
<dbReference type="InterPro" id="IPR029062">
    <property type="entry name" value="Class_I_gatase-like"/>
</dbReference>
<name>A0ABN2WKM8_9MICO</name>
<dbReference type="Gene3D" id="3.40.50.880">
    <property type="match status" value="1"/>
</dbReference>
<organism evidence="2 3">
    <name type="scientific">Brevibacterium salitolerans</name>
    <dbReference type="NCBI Taxonomy" id="1403566"/>
    <lineage>
        <taxon>Bacteria</taxon>
        <taxon>Bacillati</taxon>
        <taxon>Actinomycetota</taxon>
        <taxon>Actinomycetes</taxon>
        <taxon>Micrococcales</taxon>
        <taxon>Brevibacteriaceae</taxon>
        <taxon>Brevibacterium</taxon>
    </lineage>
</organism>
<keyword evidence="3" id="KW-1185">Reference proteome</keyword>
<dbReference type="InterPro" id="IPR044668">
    <property type="entry name" value="PuuD-like"/>
</dbReference>
<dbReference type="PANTHER" id="PTHR43235">
    <property type="entry name" value="GLUTAMINE AMIDOTRANSFERASE PB2B2.05-RELATED"/>
    <property type="match status" value="1"/>
</dbReference>
<comment type="caution">
    <text evidence="2">The sequence shown here is derived from an EMBL/GenBank/DDBJ whole genome shotgun (WGS) entry which is preliminary data.</text>
</comment>
<evidence type="ECO:0000313" key="2">
    <source>
        <dbReference type="EMBL" id="GAA2094195.1"/>
    </source>
</evidence>
<dbReference type="PROSITE" id="PS51273">
    <property type="entry name" value="GATASE_TYPE_1"/>
    <property type="match status" value="1"/>
</dbReference>
<accession>A0ABN2WKM8</accession>
<protein>
    <recommendedName>
        <fullName evidence="4">Glutamine amidotransferase</fullName>
    </recommendedName>
</protein>
<sequence>MVSNGSEAGAAAEAPASAAPAAAGTARRPLMGLTTYMQQAAWGVWDAEAVILPAEYVQMVVAAGGVPVLLPPHGTDPSVLDGLDGLILTGGADVGPERYGAVPHERTQAQPWRDDHEFALLTAARERGMPVLGICRGLQVINAAFGGTLHQHVPEVLGHSDYQPEPGVYGEVTTRVEPGSRLAFAVGEQVSAPCYHHQSVAEVGAGLVVTARAEDGTVEALETALPSAEAPAAGEPADSDPAEPWLLAVQWHPEHNVQDVRVVTAAVDAARTYAEQRARTVRPPASGSPAQESSPAGTRPPAPAGSGRSAPAGPGQPASAGPRAASAAAARPNHSTQTHSTQEGGAT</sequence>
<dbReference type="RefSeq" id="WP_344336417.1">
    <property type="nucleotide sequence ID" value="NZ_BAAAPZ010000004.1"/>
</dbReference>
<dbReference type="Proteomes" id="UP001500984">
    <property type="component" value="Unassembled WGS sequence"/>
</dbReference>
<evidence type="ECO:0000313" key="3">
    <source>
        <dbReference type="Proteomes" id="UP001500984"/>
    </source>
</evidence>
<dbReference type="Pfam" id="PF07722">
    <property type="entry name" value="Peptidase_C26"/>
    <property type="match status" value="1"/>
</dbReference>
<gene>
    <name evidence="2" type="ORF">GCM10009823_13060</name>
</gene>
<proteinExistence type="predicted"/>
<feature type="compositionally biased region" description="Low complexity" evidence="1">
    <location>
        <begin position="304"/>
        <end position="332"/>
    </location>
</feature>
<dbReference type="PANTHER" id="PTHR43235:SF1">
    <property type="entry name" value="GLUTAMINE AMIDOTRANSFERASE PB2B2.05-RELATED"/>
    <property type="match status" value="1"/>
</dbReference>
<evidence type="ECO:0008006" key="4">
    <source>
        <dbReference type="Google" id="ProtNLM"/>
    </source>
</evidence>
<reference evidence="3" key="1">
    <citation type="journal article" date="2019" name="Int. J. Syst. Evol. Microbiol.">
        <title>The Global Catalogue of Microorganisms (GCM) 10K type strain sequencing project: providing services to taxonomists for standard genome sequencing and annotation.</title>
        <authorList>
            <consortium name="The Broad Institute Genomics Platform"/>
            <consortium name="The Broad Institute Genome Sequencing Center for Infectious Disease"/>
            <person name="Wu L."/>
            <person name="Ma J."/>
        </authorList>
    </citation>
    <scope>NUCLEOTIDE SEQUENCE [LARGE SCALE GENOMIC DNA]</scope>
    <source>
        <strain evidence="3">JCM 15900</strain>
    </source>
</reference>
<dbReference type="SUPFAM" id="SSF52317">
    <property type="entry name" value="Class I glutamine amidotransferase-like"/>
    <property type="match status" value="1"/>
</dbReference>
<feature type="region of interest" description="Disordered" evidence="1">
    <location>
        <begin position="274"/>
        <end position="347"/>
    </location>
</feature>
<dbReference type="InterPro" id="IPR011697">
    <property type="entry name" value="Peptidase_C26"/>
</dbReference>
<feature type="compositionally biased region" description="Polar residues" evidence="1">
    <location>
        <begin position="333"/>
        <end position="347"/>
    </location>
</feature>
<feature type="region of interest" description="Disordered" evidence="1">
    <location>
        <begin position="1"/>
        <end position="22"/>
    </location>
</feature>
<dbReference type="EMBL" id="BAAAPZ010000004">
    <property type="protein sequence ID" value="GAA2094195.1"/>
    <property type="molecule type" value="Genomic_DNA"/>
</dbReference>